<evidence type="ECO:0000256" key="2">
    <source>
        <dbReference type="ARBA" id="ARBA00022857"/>
    </source>
</evidence>
<feature type="domain" description="Bacterial bifunctional deaminase-reductase C-terminal" evidence="5">
    <location>
        <begin position="27"/>
        <end position="234"/>
    </location>
</feature>
<evidence type="ECO:0000313" key="7">
    <source>
        <dbReference type="Proteomes" id="UP000424462"/>
    </source>
</evidence>
<dbReference type="KEGG" id="cok:COCCU_08210"/>
<dbReference type="NCBIfam" id="NF010663">
    <property type="entry name" value="PRK14059.1-1"/>
    <property type="match status" value="1"/>
</dbReference>
<dbReference type="RefSeq" id="WP_156231048.1">
    <property type="nucleotide sequence ID" value="NZ_CP046455.1"/>
</dbReference>
<feature type="region of interest" description="Disordered" evidence="4">
    <location>
        <begin position="1"/>
        <end position="20"/>
    </location>
</feature>
<dbReference type="Pfam" id="PF01872">
    <property type="entry name" value="RibD_C"/>
    <property type="match status" value="1"/>
</dbReference>
<dbReference type="PANTHER" id="PTHR38011:SF7">
    <property type="entry name" value="2,5-DIAMINO-6-RIBOSYLAMINO-4(3H)-PYRIMIDINONE 5'-PHOSPHATE REDUCTASE"/>
    <property type="match status" value="1"/>
</dbReference>
<evidence type="ECO:0000256" key="4">
    <source>
        <dbReference type="SAM" id="MobiDB-lite"/>
    </source>
</evidence>
<comment type="pathway">
    <text evidence="1">Cofactor biosynthesis; riboflavin biosynthesis.</text>
</comment>
<evidence type="ECO:0000313" key="6">
    <source>
        <dbReference type="EMBL" id="QGU07566.1"/>
    </source>
</evidence>
<dbReference type="InterPro" id="IPR024072">
    <property type="entry name" value="DHFR-like_dom_sf"/>
</dbReference>
<dbReference type="SUPFAM" id="SSF53597">
    <property type="entry name" value="Dihydrofolate reductase-like"/>
    <property type="match status" value="1"/>
</dbReference>
<protein>
    <submittedName>
        <fullName evidence="6">5-amino-6-(5-phosphoribosylamino)uracil reductase</fullName>
    </submittedName>
</protein>
<dbReference type="GO" id="GO:0009231">
    <property type="term" value="P:riboflavin biosynthetic process"/>
    <property type="evidence" value="ECO:0007669"/>
    <property type="project" value="InterPro"/>
</dbReference>
<dbReference type="Proteomes" id="UP000424462">
    <property type="component" value="Chromosome"/>
</dbReference>
<name>A0A6B8W9P6_9CORY</name>
<gene>
    <name evidence="6" type="ORF">COCCU_08210</name>
</gene>
<dbReference type="Gene3D" id="3.40.430.10">
    <property type="entry name" value="Dihydrofolate Reductase, subunit A"/>
    <property type="match status" value="1"/>
</dbReference>
<evidence type="ECO:0000256" key="1">
    <source>
        <dbReference type="ARBA" id="ARBA00005104"/>
    </source>
</evidence>
<keyword evidence="2" id="KW-0521">NADP</keyword>
<sequence>MNRLPRPETLPPEELLGPLPGPATAEVRAVAIATLNGAAALGGNTQAMGNATDSVFFHAVRAWSDVILVGAGTVREENYGGVILSEDQRQDRLNIGQDVLPQIAVLTRSLSLNPAARFFTEATSTPLLLVPHATFADPALASQKQALLAAGAEIIDCGDGGMRTVLETLRFHGFKRVDLEGGPRAFAEMFAEDLIDVFHLTIEPRLHAPIEHQLLNVSEGMPTFTRDLHLEHVGVTADGTLFLRYRRPH</sequence>
<keyword evidence="3" id="KW-0560">Oxidoreductase</keyword>
<dbReference type="GO" id="GO:0008703">
    <property type="term" value="F:5-amino-6-(5-phosphoribosylamino)uracil reductase activity"/>
    <property type="evidence" value="ECO:0007669"/>
    <property type="project" value="InterPro"/>
</dbReference>
<dbReference type="AlphaFoldDB" id="A0A6B8W9P6"/>
<dbReference type="EMBL" id="CP046455">
    <property type="protein sequence ID" value="QGU07566.1"/>
    <property type="molecule type" value="Genomic_DNA"/>
</dbReference>
<organism evidence="6 7">
    <name type="scientific">Corynebacterium occultum</name>
    <dbReference type="NCBI Taxonomy" id="2675219"/>
    <lineage>
        <taxon>Bacteria</taxon>
        <taxon>Bacillati</taxon>
        <taxon>Actinomycetota</taxon>
        <taxon>Actinomycetes</taxon>
        <taxon>Mycobacteriales</taxon>
        <taxon>Corynebacteriaceae</taxon>
        <taxon>Corynebacterium</taxon>
    </lineage>
</organism>
<keyword evidence="7" id="KW-1185">Reference proteome</keyword>
<dbReference type="PANTHER" id="PTHR38011">
    <property type="entry name" value="DIHYDROFOLATE REDUCTASE FAMILY PROTEIN (AFU_ORTHOLOGUE AFUA_8G06820)"/>
    <property type="match status" value="1"/>
</dbReference>
<reference evidence="6 7" key="1">
    <citation type="submission" date="2019-11" db="EMBL/GenBank/DDBJ databases">
        <title>Complete genome sequence of Corynebacterium kalinowskii 1959, a novel Corynebacterium species isolated from soil of a small paddock in Vilsendorf, Germany.</title>
        <authorList>
            <person name="Schaffert L."/>
            <person name="Ruwe M."/>
            <person name="Milse J."/>
            <person name="Hanuschka K."/>
            <person name="Ortseifen V."/>
            <person name="Droste J."/>
            <person name="Brandt D."/>
            <person name="Schlueter L."/>
            <person name="Kutter Y."/>
            <person name="Vinke S."/>
            <person name="Viehoefer P."/>
            <person name="Jacob L."/>
            <person name="Luebke N.-C."/>
            <person name="Schulte-Berndt E."/>
            <person name="Hain C."/>
            <person name="Linder M."/>
            <person name="Schmidt P."/>
            <person name="Wollenschlaeger L."/>
            <person name="Luttermann T."/>
            <person name="Thieme E."/>
            <person name="Hassa J."/>
            <person name="Haak M."/>
            <person name="Wittchen M."/>
            <person name="Mentz A."/>
            <person name="Persicke M."/>
            <person name="Busche T."/>
            <person name="Ruckert C."/>
        </authorList>
    </citation>
    <scope>NUCLEOTIDE SEQUENCE [LARGE SCALE GENOMIC DNA]</scope>
    <source>
        <strain evidence="6 7">2039</strain>
    </source>
</reference>
<proteinExistence type="predicted"/>
<evidence type="ECO:0000256" key="3">
    <source>
        <dbReference type="ARBA" id="ARBA00023002"/>
    </source>
</evidence>
<evidence type="ECO:0000259" key="5">
    <source>
        <dbReference type="Pfam" id="PF01872"/>
    </source>
</evidence>
<accession>A0A6B8W9P6</accession>
<dbReference type="InterPro" id="IPR002734">
    <property type="entry name" value="RibDG_C"/>
</dbReference>
<dbReference type="InterPro" id="IPR050765">
    <property type="entry name" value="Riboflavin_Biosynth_HTPR"/>
</dbReference>